<dbReference type="CDD" id="cd00054">
    <property type="entry name" value="EGF_CA"/>
    <property type="match status" value="1"/>
</dbReference>
<keyword evidence="6" id="KW-1185">Reference proteome</keyword>
<reference evidence="5" key="1">
    <citation type="submission" date="2020-07" db="EMBL/GenBank/DDBJ databases">
        <title>The High-quality genome of the commercially important snow crab, Chionoecetes opilio.</title>
        <authorList>
            <person name="Jeong J.-H."/>
            <person name="Ryu S."/>
        </authorList>
    </citation>
    <scope>NUCLEOTIDE SEQUENCE</scope>
    <source>
        <strain evidence="5">MADBK_172401_WGS</strain>
        <tissue evidence="5">Digestive gland</tissue>
    </source>
</reference>
<protein>
    <submittedName>
        <fullName evidence="5">Neural-cadherin</fullName>
    </submittedName>
</protein>
<keyword evidence="2" id="KW-0245">EGF-like domain</keyword>
<dbReference type="GO" id="GO:0016020">
    <property type="term" value="C:membrane"/>
    <property type="evidence" value="ECO:0007669"/>
    <property type="project" value="UniProtKB-SubCell"/>
</dbReference>
<feature type="disulfide bond" evidence="2">
    <location>
        <begin position="187"/>
        <end position="196"/>
    </location>
</feature>
<dbReference type="PROSITE" id="PS01186">
    <property type="entry name" value="EGF_2"/>
    <property type="match status" value="1"/>
</dbReference>
<evidence type="ECO:0000259" key="3">
    <source>
        <dbReference type="PROSITE" id="PS50025"/>
    </source>
</evidence>
<evidence type="ECO:0000256" key="1">
    <source>
        <dbReference type="ARBA" id="ARBA00023157"/>
    </source>
</evidence>
<dbReference type="PROSITE" id="PS00022">
    <property type="entry name" value="EGF_1"/>
    <property type="match status" value="1"/>
</dbReference>
<dbReference type="PANTHER" id="PTHR15036:SF85">
    <property type="entry name" value="SP2353, ISOFORM A"/>
    <property type="match status" value="1"/>
</dbReference>
<dbReference type="Proteomes" id="UP000770661">
    <property type="component" value="Unassembled WGS sequence"/>
</dbReference>
<evidence type="ECO:0000313" key="6">
    <source>
        <dbReference type="Proteomes" id="UP000770661"/>
    </source>
</evidence>
<feature type="domain" description="Laminin G" evidence="3">
    <location>
        <begin position="1"/>
        <end position="163"/>
    </location>
</feature>
<dbReference type="InterPro" id="IPR050372">
    <property type="entry name" value="Neurexin-related_CASP"/>
</dbReference>
<gene>
    <name evidence="5" type="primary">CadN_32</name>
    <name evidence="5" type="ORF">GWK47_050668</name>
</gene>
<evidence type="ECO:0000313" key="5">
    <source>
        <dbReference type="EMBL" id="KAG0719346.1"/>
    </source>
</evidence>
<dbReference type="Pfam" id="PF02210">
    <property type="entry name" value="Laminin_G_2"/>
    <property type="match status" value="2"/>
</dbReference>
<dbReference type="PROSITE" id="PS50026">
    <property type="entry name" value="EGF_3"/>
    <property type="match status" value="1"/>
</dbReference>
<evidence type="ECO:0000256" key="2">
    <source>
        <dbReference type="PROSITE-ProRule" id="PRU00076"/>
    </source>
</evidence>
<name>A0A8J4Y8T9_CHIOP</name>
<comment type="caution">
    <text evidence="2">Lacks conserved residue(s) required for the propagation of feature annotation.</text>
</comment>
<dbReference type="SMART" id="SM00282">
    <property type="entry name" value="LamG"/>
    <property type="match status" value="2"/>
</dbReference>
<dbReference type="PANTHER" id="PTHR15036">
    <property type="entry name" value="PIKACHURIN-LIKE PROTEIN"/>
    <property type="match status" value="1"/>
</dbReference>
<dbReference type="CDD" id="cd00110">
    <property type="entry name" value="LamG"/>
    <property type="match status" value="2"/>
</dbReference>
<keyword evidence="1 2" id="KW-1015">Disulfide bond</keyword>
<feature type="domain" description="EGF-like" evidence="4">
    <location>
        <begin position="159"/>
        <end position="197"/>
    </location>
</feature>
<dbReference type="SUPFAM" id="SSF49899">
    <property type="entry name" value="Concanavalin A-like lectins/glucanases"/>
    <property type="match status" value="2"/>
</dbReference>
<accession>A0A8J4Y8T9</accession>
<organism evidence="5 6">
    <name type="scientific">Chionoecetes opilio</name>
    <name type="common">Atlantic snow crab</name>
    <name type="synonym">Cancer opilio</name>
    <dbReference type="NCBI Taxonomy" id="41210"/>
    <lineage>
        <taxon>Eukaryota</taxon>
        <taxon>Metazoa</taxon>
        <taxon>Ecdysozoa</taxon>
        <taxon>Arthropoda</taxon>
        <taxon>Crustacea</taxon>
        <taxon>Multicrustacea</taxon>
        <taxon>Malacostraca</taxon>
        <taxon>Eumalacostraca</taxon>
        <taxon>Eucarida</taxon>
        <taxon>Decapoda</taxon>
        <taxon>Pleocyemata</taxon>
        <taxon>Brachyura</taxon>
        <taxon>Eubrachyura</taxon>
        <taxon>Majoidea</taxon>
        <taxon>Majidae</taxon>
        <taxon>Chionoecetes</taxon>
    </lineage>
</organism>
<proteinExistence type="predicted"/>
<dbReference type="EMBL" id="JACEEZ010014672">
    <property type="protein sequence ID" value="KAG0719346.1"/>
    <property type="molecule type" value="Genomic_DNA"/>
</dbReference>
<feature type="domain" description="Laminin G" evidence="3">
    <location>
        <begin position="200"/>
        <end position="397"/>
    </location>
</feature>
<dbReference type="PROSITE" id="PS50025">
    <property type="entry name" value="LAM_G_DOMAIN"/>
    <property type="match status" value="2"/>
</dbReference>
<sequence length="700" mass="76138">MRQGRSALTLDLGGGPASLSLNSSLADNMWHRIDLVWKDQGRCGGPWLVEMMVDLCLRGSWDQPPASSPAVHYHTSDPVLPDLHACRGSARLVPHARVLTTTGVLQVGGVAHPAAVPTVAGLHRPPPHLTGCIRNLRVNGRLVDLGEGVLSRASTPRCPAADCLTTHLQCGLHGRCQGSPESLRCECLPGWGGQGCASPTTPTTFLHNSYVKLALSFSSLAYTTSITLRSRGVLVVLSSQHGQDVWFLQLLGGHLCAVLHLHSKSAATLCLSQATLTDGRWHALAAHSLQSKYAKIDLSSGFVMQRLRYGSATLLSVDDGDGDLYNASQLLDVDKQEGVRVGSAPYSQYAGLKIHGNYFDGCIDDLRISGHSAPLPPTVNSTLWGQASVFKGVERGCVAPSACTNVSCRQLLSCIETWSLGKTQGLHSRDLEKESRRRRCGEGRVLSRSRLTCEDEDECAWQPCLSCGSCFNTQPGDVSWMQRCRYGSYFNIGRLTDATQITRVTLSPPPMTSQLISAFRLVKPVLRDMSHARMRGSAHIRWTITNNAFHAGYVCSCPAGFSRQHCHLPEEGHTSLKLPVALLVTIVVWCMFLVREYLLHLESETFHIVGQYISNVHPWWQCWCVRSCSTTAAALRRGITNPKTPAVDCKGRVSASCGHTPNLLELQLLKPLRANSQPAWARNPNIAGRPCSASHHSPGG</sequence>
<evidence type="ECO:0000259" key="4">
    <source>
        <dbReference type="PROSITE" id="PS50026"/>
    </source>
</evidence>
<dbReference type="Gene3D" id="2.60.120.200">
    <property type="match status" value="2"/>
</dbReference>
<comment type="caution">
    <text evidence="5">The sequence shown here is derived from an EMBL/GenBank/DDBJ whole genome shotgun (WGS) entry which is preliminary data.</text>
</comment>
<dbReference type="Gene3D" id="2.10.25.10">
    <property type="entry name" value="Laminin"/>
    <property type="match status" value="1"/>
</dbReference>
<dbReference type="InterPro" id="IPR013320">
    <property type="entry name" value="ConA-like_dom_sf"/>
</dbReference>
<dbReference type="InterPro" id="IPR001791">
    <property type="entry name" value="Laminin_G"/>
</dbReference>
<dbReference type="OrthoDB" id="26203at2759"/>
<dbReference type="AlphaFoldDB" id="A0A8J4Y8T9"/>
<dbReference type="InterPro" id="IPR000742">
    <property type="entry name" value="EGF"/>
</dbReference>